<dbReference type="InterPro" id="IPR045864">
    <property type="entry name" value="aa-tRNA-synth_II/BPL/LPL"/>
</dbReference>
<dbReference type="PANTHER" id="PTHR42918">
    <property type="entry name" value="LYSYL-TRNA SYNTHETASE"/>
    <property type="match status" value="1"/>
</dbReference>
<dbReference type="GO" id="GO:0005829">
    <property type="term" value="C:cytosol"/>
    <property type="evidence" value="ECO:0007669"/>
    <property type="project" value="TreeGrafter"/>
</dbReference>
<sequence>MAAGTELGNGWAELNDPEEQRRRFDEQMKLRAAGDREAQRLDEDFIEALEYGMPPAAGFGLSERLFAVIMDKPIRETVLFPLMREGK</sequence>
<evidence type="ECO:0000256" key="2">
    <source>
        <dbReference type="ARBA" id="ARBA00022741"/>
    </source>
</evidence>
<dbReference type="EMBL" id="PFBE01000041">
    <property type="protein sequence ID" value="PIT91546.1"/>
    <property type="molecule type" value="Genomic_DNA"/>
</dbReference>
<evidence type="ECO:0000313" key="6">
    <source>
        <dbReference type="EMBL" id="PIT91546.1"/>
    </source>
</evidence>
<keyword evidence="2" id="KW-0547">Nucleotide-binding</keyword>
<comment type="caution">
    <text evidence="6">The sequence shown here is derived from an EMBL/GenBank/DDBJ whole genome shotgun (WGS) entry which is preliminary data.</text>
</comment>
<evidence type="ECO:0000256" key="1">
    <source>
        <dbReference type="ARBA" id="ARBA00022598"/>
    </source>
</evidence>
<dbReference type="InterPro" id="IPR004364">
    <property type="entry name" value="Aa-tRNA-synt_II"/>
</dbReference>
<dbReference type="GO" id="GO:0000049">
    <property type="term" value="F:tRNA binding"/>
    <property type="evidence" value="ECO:0007669"/>
    <property type="project" value="TreeGrafter"/>
</dbReference>
<reference evidence="7" key="1">
    <citation type="submission" date="2017-09" db="EMBL/GenBank/DDBJ databases">
        <title>Depth-based differentiation of microbial function through sediment-hosted aquifers and enrichment of novel symbionts in the deep terrestrial subsurface.</title>
        <authorList>
            <person name="Probst A.J."/>
            <person name="Ladd B."/>
            <person name="Jarett J.K."/>
            <person name="Geller-Mcgrath D.E."/>
            <person name="Sieber C.M.K."/>
            <person name="Emerson J.B."/>
            <person name="Anantharaman K."/>
            <person name="Thomas B.C."/>
            <person name="Malmstrom R."/>
            <person name="Stieglmeier M."/>
            <person name="Klingl A."/>
            <person name="Woyke T."/>
            <person name="Ryan C.M."/>
            <person name="Banfield J.F."/>
        </authorList>
    </citation>
    <scope>NUCLEOTIDE SEQUENCE [LARGE SCALE GENOMIC DNA]</scope>
</reference>
<dbReference type="Gene3D" id="3.30.930.10">
    <property type="entry name" value="Bira Bifunctional Protein, Domain 2"/>
    <property type="match status" value="1"/>
</dbReference>
<accession>A0A2M6WFJ7</accession>
<feature type="region of interest" description="Disordered" evidence="4">
    <location>
        <begin position="1"/>
        <end position="20"/>
    </location>
</feature>
<dbReference type="GO" id="GO:0005524">
    <property type="term" value="F:ATP binding"/>
    <property type="evidence" value="ECO:0007669"/>
    <property type="project" value="InterPro"/>
</dbReference>
<dbReference type="GO" id="GO:0004824">
    <property type="term" value="F:lysine-tRNA ligase activity"/>
    <property type="evidence" value="ECO:0007669"/>
    <property type="project" value="TreeGrafter"/>
</dbReference>
<name>A0A2M6WFJ7_9BACT</name>
<dbReference type="PANTHER" id="PTHR42918:SF15">
    <property type="entry name" value="LYSINE--TRNA LIGASE, CHLOROPLASTIC_MITOCHONDRIAL"/>
    <property type="match status" value="1"/>
</dbReference>
<gene>
    <name evidence="6" type="ORF">COU12_02530</name>
</gene>
<protein>
    <recommendedName>
        <fullName evidence="5">Aminoacyl-tRNA synthetase class II (D/K/N) domain-containing protein</fullName>
    </recommendedName>
</protein>
<keyword evidence="1" id="KW-0436">Ligase</keyword>
<dbReference type="SUPFAM" id="SSF55681">
    <property type="entry name" value="Class II aaRS and biotin synthetases"/>
    <property type="match status" value="1"/>
</dbReference>
<evidence type="ECO:0000259" key="5">
    <source>
        <dbReference type="Pfam" id="PF00152"/>
    </source>
</evidence>
<evidence type="ECO:0000256" key="3">
    <source>
        <dbReference type="ARBA" id="ARBA00022840"/>
    </source>
</evidence>
<dbReference type="Pfam" id="PF00152">
    <property type="entry name" value="tRNA-synt_2"/>
    <property type="match status" value="1"/>
</dbReference>
<feature type="domain" description="Aminoacyl-tRNA synthetase class II (D/K/N)" evidence="5">
    <location>
        <begin position="3"/>
        <end position="83"/>
    </location>
</feature>
<keyword evidence="3" id="KW-0067">ATP-binding</keyword>
<evidence type="ECO:0000256" key="4">
    <source>
        <dbReference type="SAM" id="MobiDB-lite"/>
    </source>
</evidence>
<evidence type="ECO:0000313" key="7">
    <source>
        <dbReference type="Proteomes" id="UP000229530"/>
    </source>
</evidence>
<proteinExistence type="predicted"/>
<dbReference type="GO" id="GO:0006430">
    <property type="term" value="P:lysyl-tRNA aminoacylation"/>
    <property type="evidence" value="ECO:0007669"/>
    <property type="project" value="TreeGrafter"/>
</dbReference>
<dbReference type="AlphaFoldDB" id="A0A2M6WFJ7"/>
<dbReference type="Proteomes" id="UP000229530">
    <property type="component" value="Unassembled WGS sequence"/>
</dbReference>
<organism evidence="6 7">
    <name type="scientific">Candidatus Jorgensenbacteria bacterium CG10_big_fil_rev_8_21_14_0_10_54_38</name>
    <dbReference type="NCBI Taxonomy" id="1974593"/>
    <lineage>
        <taxon>Bacteria</taxon>
        <taxon>Candidatus Joergenseniibacteriota</taxon>
    </lineage>
</organism>